<dbReference type="Proteomes" id="UP001174936">
    <property type="component" value="Unassembled WGS sequence"/>
</dbReference>
<dbReference type="PANTHER" id="PTHR35186">
    <property type="entry name" value="ANK_REP_REGION DOMAIN-CONTAINING PROTEIN"/>
    <property type="match status" value="1"/>
</dbReference>
<dbReference type="PANTHER" id="PTHR35186:SF4">
    <property type="entry name" value="PRION-INHIBITION AND PROPAGATION HELO DOMAIN-CONTAINING PROTEIN"/>
    <property type="match status" value="1"/>
</dbReference>
<evidence type="ECO:0000313" key="2">
    <source>
        <dbReference type="Proteomes" id="UP001174936"/>
    </source>
</evidence>
<proteinExistence type="predicted"/>
<gene>
    <name evidence="1" type="ORF">B0T16DRAFT_332677</name>
</gene>
<dbReference type="AlphaFoldDB" id="A0AA39Y2B5"/>
<organism evidence="1 2">
    <name type="scientific">Cercophora newfieldiana</name>
    <dbReference type="NCBI Taxonomy" id="92897"/>
    <lineage>
        <taxon>Eukaryota</taxon>
        <taxon>Fungi</taxon>
        <taxon>Dikarya</taxon>
        <taxon>Ascomycota</taxon>
        <taxon>Pezizomycotina</taxon>
        <taxon>Sordariomycetes</taxon>
        <taxon>Sordariomycetidae</taxon>
        <taxon>Sordariales</taxon>
        <taxon>Lasiosphaeriaceae</taxon>
        <taxon>Cercophora</taxon>
    </lineage>
</organism>
<comment type="caution">
    <text evidence="1">The sequence shown here is derived from an EMBL/GenBank/DDBJ whole genome shotgun (WGS) entry which is preliminary data.</text>
</comment>
<evidence type="ECO:0000313" key="1">
    <source>
        <dbReference type="EMBL" id="KAK0644628.1"/>
    </source>
</evidence>
<keyword evidence="2" id="KW-1185">Reference proteome</keyword>
<reference evidence="1" key="1">
    <citation type="submission" date="2023-06" db="EMBL/GenBank/DDBJ databases">
        <title>Genome-scale phylogeny and comparative genomics of the fungal order Sordariales.</title>
        <authorList>
            <consortium name="Lawrence Berkeley National Laboratory"/>
            <person name="Hensen N."/>
            <person name="Bonometti L."/>
            <person name="Westerberg I."/>
            <person name="Brannstrom I.O."/>
            <person name="Guillou S."/>
            <person name="Cros-Aarteil S."/>
            <person name="Calhoun S."/>
            <person name="Haridas S."/>
            <person name="Kuo A."/>
            <person name="Mondo S."/>
            <person name="Pangilinan J."/>
            <person name="Riley R."/>
            <person name="Labutti K."/>
            <person name="Andreopoulos B."/>
            <person name="Lipzen A."/>
            <person name="Chen C."/>
            <person name="Yanf M."/>
            <person name="Daum C."/>
            <person name="Ng V."/>
            <person name="Clum A."/>
            <person name="Steindorff A."/>
            <person name="Ohm R."/>
            <person name="Martin F."/>
            <person name="Silar P."/>
            <person name="Natvig D."/>
            <person name="Lalanne C."/>
            <person name="Gautier V."/>
            <person name="Ament-Velasquez S.L."/>
            <person name="Kruys A."/>
            <person name="Hutchinson M.I."/>
            <person name="Powell A.J."/>
            <person name="Barry K."/>
            <person name="Miller A.N."/>
            <person name="Grigoriev I.V."/>
            <person name="Debuchy R."/>
            <person name="Gladieux P."/>
            <person name="Thoren M.H."/>
            <person name="Johannesson H."/>
        </authorList>
    </citation>
    <scope>NUCLEOTIDE SEQUENCE</scope>
    <source>
        <strain evidence="1">SMH2532-1</strain>
    </source>
</reference>
<name>A0AA39Y2B5_9PEZI</name>
<dbReference type="EMBL" id="JAULSV010000005">
    <property type="protein sequence ID" value="KAK0644628.1"/>
    <property type="molecule type" value="Genomic_DNA"/>
</dbReference>
<protein>
    <submittedName>
        <fullName evidence="1">Uncharacterized protein</fullName>
    </submittedName>
</protein>
<sequence>MVDDSTHKKWHSTRLDEALRDSLGENRSVLEDVAEDITNTVKDIDIGLERFDCLEDVRGKDEHIKDTVKRVRSSLKIAFDKSEFDQWIADLRSANTDLQLLREQVTELTKPKTTACVGVRCSKFAKTPLPSDFCSYGVTRRASRALHDALWTAWSTGDATHFRHGARLFLETKAAESVYLNLAISCLGENIIQQSMIKIHVKSQVLDWIGTDSMSTRQTHHALDRKEPTASEPKRRRVVRFLDDVEAFERPTALENSPAIELTLHAATLDLQASQHFCSRLTSKHLHHPQTASGTRCVGFLDTCTHERFRHEFFHCRDGVCTPAICQGVVCETGTLKRLDHVLIQPRSDELSVQHQLQLAFRIASAVLKFNSTPWLGEYWGLHDLHLFERDSDLPASLQTIHLGATKVTGNPSLMQVDVSDGTTSALEDAKLIHGIQNPTMYNLGIVLLSIGRWSPVDPYDVLKARRVASQTCPLGPRYRELTRKVLDCDFGYGKDLKKPKLQEAVYKDVLLELESMISALSFDEETQ</sequence>
<accession>A0AA39Y2B5</accession>